<proteinExistence type="predicted"/>
<dbReference type="RefSeq" id="WP_172186305.1">
    <property type="nucleotide sequence ID" value="NZ_CAWPPK010000079.1"/>
</dbReference>
<organism evidence="2 3">
    <name type="scientific">Microcoleus asticus IPMA8</name>
    <dbReference type="NCBI Taxonomy" id="2563858"/>
    <lineage>
        <taxon>Bacteria</taxon>
        <taxon>Bacillati</taxon>
        <taxon>Cyanobacteriota</taxon>
        <taxon>Cyanophyceae</taxon>
        <taxon>Oscillatoriophycideae</taxon>
        <taxon>Oscillatoriales</taxon>
        <taxon>Microcoleaceae</taxon>
        <taxon>Microcoleus</taxon>
        <taxon>Microcoleus asticus</taxon>
    </lineage>
</organism>
<protein>
    <recommendedName>
        <fullName evidence="1">Mo-dependent nitrogenase C-terminal domain-containing protein</fullName>
    </recommendedName>
</protein>
<sequence>MNSTTSIFPKNQCQHLSFGDRLVQPVRQWLDRIAVGDPQVARWLCQLIPAQCPFERDIQLLGHHLFHIPPMCKLNPVYEELVGLRFRSLSFLADVCGEDVTPYC</sequence>
<dbReference type="Proteomes" id="UP000702425">
    <property type="component" value="Unassembled WGS sequence"/>
</dbReference>
<keyword evidence="3" id="KW-1185">Reference proteome</keyword>
<comment type="caution">
    <text evidence="2">The sequence shown here is derived from an EMBL/GenBank/DDBJ whole genome shotgun (WGS) entry which is preliminary data.</text>
</comment>
<reference evidence="2 3" key="1">
    <citation type="journal article" date="2020" name="Sci. Rep.">
        <title>A novel cyanobacterial geosmin producer, revising GeoA distribution and dispersion patterns in Bacteria.</title>
        <authorList>
            <person name="Churro C."/>
            <person name="Semedo-Aguiar A.P."/>
            <person name="Silva A.D."/>
            <person name="Pereira-Leal J.B."/>
            <person name="Leite R.B."/>
        </authorList>
    </citation>
    <scope>NUCLEOTIDE SEQUENCE [LARGE SCALE GENOMIC DNA]</scope>
    <source>
        <strain evidence="2 3">IPMA8</strain>
    </source>
</reference>
<dbReference type="Pfam" id="PF06967">
    <property type="entry name" value="Mo-nitro_C"/>
    <property type="match status" value="1"/>
</dbReference>
<accession>A0ABX2CT85</accession>
<evidence type="ECO:0000259" key="1">
    <source>
        <dbReference type="Pfam" id="PF06967"/>
    </source>
</evidence>
<dbReference type="EMBL" id="SRRZ01000017">
    <property type="protein sequence ID" value="NQE33626.1"/>
    <property type="molecule type" value="Genomic_DNA"/>
</dbReference>
<dbReference type="InterPro" id="IPR009717">
    <property type="entry name" value="Mo-dep_Nase_C"/>
</dbReference>
<gene>
    <name evidence="2" type="ORF">E5S67_01346</name>
</gene>
<feature type="domain" description="Mo-dependent nitrogenase C-terminal" evidence="1">
    <location>
        <begin position="23"/>
        <end position="104"/>
    </location>
</feature>
<evidence type="ECO:0000313" key="2">
    <source>
        <dbReference type="EMBL" id="NQE33626.1"/>
    </source>
</evidence>
<name>A0ABX2CT85_9CYAN</name>
<evidence type="ECO:0000313" key="3">
    <source>
        <dbReference type="Proteomes" id="UP000702425"/>
    </source>
</evidence>